<comment type="caution">
    <text evidence="1">The sequence shown here is derived from an EMBL/GenBank/DDBJ whole genome shotgun (WGS) entry which is preliminary data.</text>
</comment>
<sequence length="61" mass="6357">CCGSARSGGLVPVVVPADLAAQVPPHADAGALPASYRRSLPTMVLRINLSIRYRLPRAACT</sequence>
<organism evidence="1 2">
    <name type="scientific">Perkinsus olseni</name>
    <name type="common">Perkinsus atlanticus</name>
    <dbReference type="NCBI Taxonomy" id="32597"/>
    <lineage>
        <taxon>Eukaryota</taxon>
        <taxon>Sar</taxon>
        <taxon>Alveolata</taxon>
        <taxon>Perkinsozoa</taxon>
        <taxon>Perkinsea</taxon>
        <taxon>Perkinsida</taxon>
        <taxon>Perkinsidae</taxon>
        <taxon>Perkinsus</taxon>
    </lineage>
</organism>
<reference evidence="1 2" key="1">
    <citation type="submission" date="2020-04" db="EMBL/GenBank/DDBJ databases">
        <title>Perkinsus olseni comparative genomics.</title>
        <authorList>
            <person name="Bogema D.R."/>
        </authorList>
    </citation>
    <scope>NUCLEOTIDE SEQUENCE [LARGE SCALE GENOMIC DNA]</scope>
    <source>
        <strain evidence="1">ATCC PRA-205</strain>
    </source>
</reference>
<accession>A0A7J6SU55</accession>
<gene>
    <name evidence="1" type="ORF">FOZ62_020643</name>
</gene>
<feature type="non-terminal residue" evidence="1">
    <location>
        <position position="61"/>
    </location>
</feature>
<protein>
    <submittedName>
        <fullName evidence="1">Uncharacterized protein</fullName>
    </submittedName>
</protein>
<evidence type="ECO:0000313" key="1">
    <source>
        <dbReference type="EMBL" id="KAF4736323.1"/>
    </source>
</evidence>
<dbReference type="EMBL" id="JABANM010012251">
    <property type="protein sequence ID" value="KAF4736323.1"/>
    <property type="molecule type" value="Genomic_DNA"/>
</dbReference>
<evidence type="ECO:0000313" key="2">
    <source>
        <dbReference type="Proteomes" id="UP000574390"/>
    </source>
</evidence>
<dbReference type="AlphaFoldDB" id="A0A7J6SU55"/>
<proteinExistence type="predicted"/>
<feature type="non-terminal residue" evidence="1">
    <location>
        <position position="1"/>
    </location>
</feature>
<name>A0A7J6SU55_PEROL</name>
<dbReference type="Proteomes" id="UP000574390">
    <property type="component" value="Unassembled WGS sequence"/>
</dbReference>